<evidence type="ECO:0000313" key="1">
    <source>
        <dbReference type="EMBL" id="KAJ8636149.1"/>
    </source>
</evidence>
<reference evidence="1 2" key="1">
    <citation type="journal article" date="2022" name="Hortic Res">
        <title>A haplotype resolved chromosomal level avocado genome allows analysis of novel avocado genes.</title>
        <authorList>
            <person name="Nath O."/>
            <person name="Fletcher S.J."/>
            <person name="Hayward A."/>
            <person name="Shaw L.M."/>
            <person name="Masouleh A.K."/>
            <person name="Furtado A."/>
            <person name="Henry R.J."/>
            <person name="Mitter N."/>
        </authorList>
    </citation>
    <scope>NUCLEOTIDE SEQUENCE [LARGE SCALE GENOMIC DNA]</scope>
    <source>
        <strain evidence="2">cv. Hass</strain>
    </source>
</reference>
<comment type="caution">
    <text evidence="1">The sequence shown here is derived from an EMBL/GenBank/DDBJ whole genome shotgun (WGS) entry which is preliminary data.</text>
</comment>
<gene>
    <name evidence="1" type="ORF">MRB53_010416</name>
</gene>
<organism evidence="1 2">
    <name type="scientific">Persea americana</name>
    <name type="common">Avocado</name>
    <dbReference type="NCBI Taxonomy" id="3435"/>
    <lineage>
        <taxon>Eukaryota</taxon>
        <taxon>Viridiplantae</taxon>
        <taxon>Streptophyta</taxon>
        <taxon>Embryophyta</taxon>
        <taxon>Tracheophyta</taxon>
        <taxon>Spermatophyta</taxon>
        <taxon>Magnoliopsida</taxon>
        <taxon>Magnoliidae</taxon>
        <taxon>Laurales</taxon>
        <taxon>Lauraceae</taxon>
        <taxon>Persea</taxon>
    </lineage>
</organism>
<sequence>MSVSPTHRLLPFTCPPKPPDDLLETSTRDGQNHPNMPNNTSRTELLKDTPTAAPEPSAAKLIKPTESRRLPSQSLKESLLEENRKTLQHTLIGQFLQRQIPTKVLAQSLPSELRLQRGLDILELPKGFIPFAFTTLSDLYKREKVPHG</sequence>
<proteinExistence type="predicted"/>
<dbReference type="Proteomes" id="UP001234297">
    <property type="component" value="Chromosome 3"/>
</dbReference>
<dbReference type="EMBL" id="CM056811">
    <property type="protein sequence ID" value="KAJ8636149.1"/>
    <property type="molecule type" value="Genomic_DNA"/>
</dbReference>
<keyword evidence="2" id="KW-1185">Reference proteome</keyword>
<protein>
    <submittedName>
        <fullName evidence="1">Uncharacterized protein</fullName>
    </submittedName>
</protein>
<accession>A0ACC2LSY2</accession>
<name>A0ACC2LSY2_PERAE</name>
<evidence type="ECO:0000313" key="2">
    <source>
        <dbReference type="Proteomes" id="UP001234297"/>
    </source>
</evidence>